<dbReference type="AlphaFoldDB" id="A0A2T4AQW5"/>
<keyword evidence="3" id="KW-1185">Reference proteome</keyword>
<dbReference type="GeneID" id="36629295"/>
<evidence type="ECO:0000313" key="3">
    <source>
        <dbReference type="Proteomes" id="UP000241690"/>
    </source>
</evidence>
<name>A0A2T4AQW5_TRIHA</name>
<dbReference type="InterPro" id="IPR036291">
    <property type="entry name" value="NAD(P)-bd_dom_sf"/>
</dbReference>
<accession>A0A2T4AQW5</accession>
<sequence length="244" mass="26682">MKVIVVGSSGFVGTELIRQAITSPAVTSVVALARRETPVPESLKDSSDAAKLTSVVCDDFLNYSDNVKQHLSNADACIWLMAVTPRNSSKMPWDEVRKICSDYTIAGLEELSKAPRNNTTKPLRFVYVSGANAERDQSKKPWVLGDYCLMRGEVETRVLDFAKNSNNAIEAYIVKPGLIRDPQQGNIVTNTFHNVLTSVISLPIVSLHDVAATLLSQATEGIEKETLECDDITRIGGSKQSPEK</sequence>
<dbReference type="PANTHER" id="PTHR14097">
    <property type="entry name" value="OXIDOREDUCTASE HTATIP2"/>
    <property type="match status" value="1"/>
</dbReference>
<dbReference type="Proteomes" id="UP000241690">
    <property type="component" value="Unassembled WGS sequence"/>
</dbReference>
<evidence type="ECO:0000313" key="2">
    <source>
        <dbReference type="EMBL" id="PTB59467.1"/>
    </source>
</evidence>
<dbReference type="STRING" id="983964.A0A2T4AQW5"/>
<dbReference type="Pfam" id="PF13460">
    <property type="entry name" value="NAD_binding_10"/>
    <property type="match status" value="1"/>
</dbReference>
<proteinExistence type="predicted"/>
<protein>
    <recommendedName>
        <fullName evidence="1">NAD(P)-binding domain-containing protein</fullName>
    </recommendedName>
</protein>
<feature type="domain" description="NAD(P)-binding" evidence="1">
    <location>
        <begin position="7"/>
        <end position="219"/>
    </location>
</feature>
<dbReference type="EMBL" id="KZ679676">
    <property type="protein sequence ID" value="PTB59467.1"/>
    <property type="molecule type" value="Genomic_DNA"/>
</dbReference>
<reference evidence="2 3" key="1">
    <citation type="submission" date="2016-07" db="EMBL/GenBank/DDBJ databases">
        <title>Multiple horizontal gene transfer events from other fungi enriched the ability of initially mycotrophic Trichoderma (Ascomycota) to feed on dead plant biomass.</title>
        <authorList>
            <consortium name="DOE Joint Genome Institute"/>
            <person name="Aerts A."/>
            <person name="Atanasova L."/>
            <person name="Chenthamara K."/>
            <person name="Zhang J."/>
            <person name="Grujic M."/>
            <person name="Henrissat B."/>
            <person name="Kuo A."/>
            <person name="Salamov A."/>
            <person name="Lipzen A."/>
            <person name="Labutti K."/>
            <person name="Barry K."/>
            <person name="Miao Y."/>
            <person name="Rahimi M.J."/>
            <person name="Shen Q."/>
            <person name="Grigoriev I.V."/>
            <person name="Kubicek C.P."/>
            <person name="Druzhinina I.S."/>
        </authorList>
    </citation>
    <scope>NUCLEOTIDE SEQUENCE [LARGE SCALE GENOMIC DNA]</scope>
    <source>
        <strain evidence="2 3">CBS 226.95</strain>
    </source>
</reference>
<dbReference type="RefSeq" id="XP_024779144.1">
    <property type="nucleotide sequence ID" value="XM_024920726.1"/>
</dbReference>
<dbReference type="InterPro" id="IPR016040">
    <property type="entry name" value="NAD(P)-bd_dom"/>
</dbReference>
<dbReference type="PANTHER" id="PTHR14097:SF9">
    <property type="entry name" value="EPIMERASE, PUTATIVE (AFU_ORTHOLOGUE AFUA_8G07320)-RELATED"/>
    <property type="match status" value="1"/>
</dbReference>
<dbReference type="SUPFAM" id="SSF51735">
    <property type="entry name" value="NAD(P)-binding Rossmann-fold domains"/>
    <property type="match status" value="1"/>
</dbReference>
<organism evidence="2 3">
    <name type="scientific">Trichoderma harzianum CBS 226.95</name>
    <dbReference type="NCBI Taxonomy" id="983964"/>
    <lineage>
        <taxon>Eukaryota</taxon>
        <taxon>Fungi</taxon>
        <taxon>Dikarya</taxon>
        <taxon>Ascomycota</taxon>
        <taxon>Pezizomycotina</taxon>
        <taxon>Sordariomycetes</taxon>
        <taxon>Hypocreomycetidae</taxon>
        <taxon>Hypocreales</taxon>
        <taxon>Hypocreaceae</taxon>
        <taxon>Trichoderma</taxon>
    </lineage>
</organism>
<gene>
    <name evidence="2" type="ORF">M431DRAFT_527952</name>
</gene>
<dbReference type="Gene3D" id="3.40.50.720">
    <property type="entry name" value="NAD(P)-binding Rossmann-like Domain"/>
    <property type="match status" value="1"/>
</dbReference>
<evidence type="ECO:0000259" key="1">
    <source>
        <dbReference type="Pfam" id="PF13460"/>
    </source>
</evidence>